<feature type="region of interest" description="Disordered" evidence="1">
    <location>
        <begin position="1"/>
        <end position="126"/>
    </location>
</feature>
<feature type="compositionally biased region" description="Low complexity" evidence="1">
    <location>
        <begin position="10"/>
        <end position="27"/>
    </location>
</feature>
<keyword evidence="3" id="KW-1185">Reference proteome</keyword>
<feature type="compositionally biased region" description="Polar residues" evidence="1">
    <location>
        <begin position="81"/>
        <end position="91"/>
    </location>
</feature>
<reference evidence="2 3" key="1">
    <citation type="submission" date="2018-11" db="EMBL/GenBank/DDBJ databases">
        <authorList>
            <consortium name="Pathogen Informatics"/>
        </authorList>
    </citation>
    <scope>NUCLEOTIDE SEQUENCE [LARGE SCALE GENOMIC DNA]</scope>
</reference>
<evidence type="ECO:0000313" key="3">
    <source>
        <dbReference type="Proteomes" id="UP000271889"/>
    </source>
</evidence>
<protein>
    <submittedName>
        <fullName evidence="2">Uncharacterized protein</fullName>
    </submittedName>
</protein>
<gene>
    <name evidence="2" type="ORF">CGOC_LOCUS1686</name>
</gene>
<feature type="compositionally biased region" description="Polar residues" evidence="1">
    <location>
        <begin position="35"/>
        <end position="54"/>
    </location>
</feature>
<proteinExistence type="predicted"/>
<accession>A0A3P6QFI2</accession>
<dbReference type="AlphaFoldDB" id="A0A3P6QFI2"/>
<organism evidence="2 3">
    <name type="scientific">Cylicostephanus goldi</name>
    <name type="common">Nematode worm</name>
    <dbReference type="NCBI Taxonomy" id="71465"/>
    <lineage>
        <taxon>Eukaryota</taxon>
        <taxon>Metazoa</taxon>
        <taxon>Ecdysozoa</taxon>
        <taxon>Nematoda</taxon>
        <taxon>Chromadorea</taxon>
        <taxon>Rhabditida</taxon>
        <taxon>Rhabditina</taxon>
        <taxon>Rhabditomorpha</taxon>
        <taxon>Strongyloidea</taxon>
        <taxon>Strongylidae</taxon>
        <taxon>Cylicostephanus</taxon>
    </lineage>
</organism>
<evidence type="ECO:0000313" key="2">
    <source>
        <dbReference type="EMBL" id="VDK50126.1"/>
    </source>
</evidence>
<evidence type="ECO:0000256" key="1">
    <source>
        <dbReference type="SAM" id="MobiDB-lite"/>
    </source>
</evidence>
<dbReference type="EMBL" id="UYRV01003330">
    <property type="protein sequence ID" value="VDK50126.1"/>
    <property type="molecule type" value="Genomic_DNA"/>
</dbReference>
<name>A0A3P6QFI2_CYLGO</name>
<dbReference type="OrthoDB" id="5874362at2759"/>
<sequence length="291" mass="29865">MPPVTTNVWQQRMAARQREQQQQQAMMAKEKHPSNAATTSTPSIGSNTVTSVLSGASLYGTTPAPPRMPQGSAAAAAAVNKNDNQSSTSNIPVPIGPPNSILDKELPRKAPGYRSPSVQTSAGGSSVFAEQAVSSIPSSVSSTPPPSIASIGGDIASRCTLGSPPAPIAPPPGFTTLVSEVGKSVAAKSTTNALSSHAVDPPAVEIASSPLSTSTLPLGKLPSADSITTPTGTSNDLSSMQFLDESTRAKLAEIWGTGKQDQSSQEQAWGNQVLLNNFPNLSIGSSVRRVL</sequence>
<dbReference type="Proteomes" id="UP000271889">
    <property type="component" value="Unassembled WGS sequence"/>
</dbReference>